<evidence type="ECO:0000313" key="2">
    <source>
        <dbReference type="Proteomes" id="UP001185331"/>
    </source>
</evidence>
<protein>
    <submittedName>
        <fullName evidence="1">Uncharacterized protein</fullName>
    </submittedName>
</protein>
<dbReference type="AlphaFoldDB" id="A0AAE3XBS4"/>
<gene>
    <name evidence="1" type="ORF">J2Y00_002189</name>
</gene>
<comment type="caution">
    <text evidence="1">The sequence shown here is derived from an EMBL/GenBank/DDBJ whole genome shotgun (WGS) entry which is preliminary data.</text>
</comment>
<accession>A0AAE3XBS4</accession>
<evidence type="ECO:0000313" key="1">
    <source>
        <dbReference type="EMBL" id="MDR6218592.1"/>
    </source>
</evidence>
<sequence length="158" mass="17877">MTAAPPDPTGPLLTVHEGLRSLIAHSTTLSNEDAYWIRQWQLSLKRVLTDLGAPGLNHPASPAPLVLPGDVQQRLGPSVNWRESLEHLRDDWRGELQRRKTEQDQLSLPDRAWFLADERISQLENMLHDTDHVLSTGFTRLEIMRHFTTAPAPPQEPS</sequence>
<name>A0AAE3XBS4_9DEIO</name>
<reference evidence="1" key="1">
    <citation type="submission" date="2023-07" db="EMBL/GenBank/DDBJ databases">
        <title>Sorghum-associated microbial communities from plants grown in Nebraska, USA.</title>
        <authorList>
            <person name="Schachtman D."/>
        </authorList>
    </citation>
    <scope>NUCLEOTIDE SEQUENCE</scope>
    <source>
        <strain evidence="1">BE330</strain>
    </source>
</reference>
<dbReference type="RefSeq" id="WP_309852955.1">
    <property type="nucleotide sequence ID" value="NZ_JAVDQJ010000004.1"/>
</dbReference>
<organism evidence="1 2">
    <name type="scientific">Deinococcus soli</name>
    <name type="common">ex Cha et al. 2016</name>
    <dbReference type="NCBI Taxonomy" id="1309411"/>
    <lineage>
        <taxon>Bacteria</taxon>
        <taxon>Thermotogati</taxon>
        <taxon>Deinococcota</taxon>
        <taxon>Deinococci</taxon>
        <taxon>Deinococcales</taxon>
        <taxon>Deinococcaceae</taxon>
        <taxon>Deinococcus</taxon>
    </lineage>
</organism>
<dbReference type="Proteomes" id="UP001185331">
    <property type="component" value="Unassembled WGS sequence"/>
</dbReference>
<dbReference type="EMBL" id="JAVDQK010000005">
    <property type="protein sequence ID" value="MDR6218592.1"/>
    <property type="molecule type" value="Genomic_DNA"/>
</dbReference>
<proteinExistence type="predicted"/>